<keyword evidence="10 13" id="KW-0408">Iron</keyword>
<dbReference type="EMBL" id="SGPM01000009">
    <property type="protein sequence ID" value="THH33199.1"/>
    <property type="molecule type" value="Genomic_DNA"/>
</dbReference>
<evidence type="ECO:0000256" key="1">
    <source>
        <dbReference type="ARBA" id="ARBA00001971"/>
    </source>
</evidence>
<evidence type="ECO:0000256" key="15">
    <source>
        <dbReference type="SAM" id="Phobius"/>
    </source>
</evidence>
<evidence type="ECO:0000256" key="4">
    <source>
        <dbReference type="ARBA" id="ARBA00010617"/>
    </source>
</evidence>
<reference evidence="16 17" key="1">
    <citation type="submission" date="2019-02" db="EMBL/GenBank/DDBJ databases">
        <title>Genome sequencing of the rare red list fungi Antrodiella citrinella (Flaviporus citrinellus).</title>
        <authorList>
            <person name="Buettner E."/>
            <person name="Kellner H."/>
        </authorList>
    </citation>
    <scope>NUCLEOTIDE SEQUENCE [LARGE SCALE GENOMIC DNA]</scope>
    <source>
        <strain evidence="16 17">DSM 108506</strain>
    </source>
</reference>
<evidence type="ECO:0000256" key="8">
    <source>
        <dbReference type="ARBA" id="ARBA00022989"/>
    </source>
</evidence>
<feature type="transmembrane region" description="Helical" evidence="15">
    <location>
        <begin position="6"/>
        <end position="27"/>
    </location>
</feature>
<protein>
    <recommendedName>
        <fullName evidence="18">Cytochrome P450</fullName>
    </recommendedName>
</protein>
<proteinExistence type="inferred from homology"/>
<evidence type="ECO:0000256" key="10">
    <source>
        <dbReference type="ARBA" id="ARBA00023004"/>
    </source>
</evidence>
<comment type="pathway">
    <text evidence="3">Secondary metabolite biosynthesis.</text>
</comment>
<evidence type="ECO:0000256" key="12">
    <source>
        <dbReference type="ARBA" id="ARBA00023136"/>
    </source>
</evidence>
<evidence type="ECO:0000256" key="9">
    <source>
        <dbReference type="ARBA" id="ARBA00023002"/>
    </source>
</evidence>
<dbReference type="SUPFAM" id="SSF48264">
    <property type="entry name" value="Cytochrome P450"/>
    <property type="match status" value="1"/>
</dbReference>
<dbReference type="GO" id="GO:0016020">
    <property type="term" value="C:membrane"/>
    <property type="evidence" value="ECO:0007669"/>
    <property type="project" value="UniProtKB-SubCell"/>
</dbReference>
<evidence type="ECO:0000256" key="14">
    <source>
        <dbReference type="RuleBase" id="RU000461"/>
    </source>
</evidence>
<dbReference type="GO" id="GO:0016705">
    <property type="term" value="F:oxidoreductase activity, acting on paired donors, with incorporation or reduction of molecular oxygen"/>
    <property type="evidence" value="ECO:0007669"/>
    <property type="project" value="InterPro"/>
</dbReference>
<evidence type="ECO:0008006" key="18">
    <source>
        <dbReference type="Google" id="ProtNLM"/>
    </source>
</evidence>
<dbReference type="InterPro" id="IPR050364">
    <property type="entry name" value="Cytochrome_P450_fung"/>
</dbReference>
<dbReference type="InterPro" id="IPR001128">
    <property type="entry name" value="Cyt_P450"/>
</dbReference>
<dbReference type="Gene3D" id="1.10.630.10">
    <property type="entry name" value="Cytochrome P450"/>
    <property type="match status" value="1"/>
</dbReference>
<keyword evidence="8 15" id="KW-1133">Transmembrane helix</keyword>
<dbReference type="PRINTS" id="PR00463">
    <property type="entry name" value="EP450I"/>
</dbReference>
<evidence type="ECO:0000256" key="13">
    <source>
        <dbReference type="PIRSR" id="PIRSR602401-1"/>
    </source>
</evidence>
<dbReference type="Pfam" id="PF00067">
    <property type="entry name" value="p450"/>
    <property type="match status" value="1"/>
</dbReference>
<comment type="cofactor">
    <cofactor evidence="1 13">
        <name>heme</name>
        <dbReference type="ChEBI" id="CHEBI:30413"/>
    </cofactor>
</comment>
<keyword evidence="11 14" id="KW-0503">Monooxygenase</keyword>
<organism evidence="16 17">
    <name type="scientific">Antrodiella citrinella</name>
    <dbReference type="NCBI Taxonomy" id="2447956"/>
    <lineage>
        <taxon>Eukaryota</taxon>
        <taxon>Fungi</taxon>
        <taxon>Dikarya</taxon>
        <taxon>Basidiomycota</taxon>
        <taxon>Agaricomycotina</taxon>
        <taxon>Agaricomycetes</taxon>
        <taxon>Polyporales</taxon>
        <taxon>Steccherinaceae</taxon>
        <taxon>Antrodiella</taxon>
    </lineage>
</organism>
<comment type="caution">
    <text evidence="16">The sequence shown here is derived from an EMBL/GenBank/DDBJ whole genome shotgun (WGS) entry which is preliminary data.</text>
</comment>
<evidence type="ECO:0000256" key="3">
    <source>
        <dbReference type="ARBA" id="ARBA00005179"/>
    </source>
</evidence>
<accession>A0A4S4N2M2</accession>
<dbReference type="GO" id="GO:0005506">
    <property type="term" value="F:iron ion binding"/>
    <property type="evidence" value="ECO:0007669"/>
    <property type="project" value="InterPro"/>
</dbReference>
<gene>
    <name evidence="16" type="ORF">EUX98_g986</name>
</gene>
<dbReference type="PROSITE" id="PS00086">
    <property type="entry name" value="CYTOCHROME_P450"/>
    <property type="match status" value="1"/>
</dbReference>
<keyword evidence="9 14" id="KW-0560">Oxidoreductase</keyword>
<evidence type="ECO:0000256" key="5">
    <source>
        <dbReference type="ARBA" id="ARBA00022617"/>
    </source>
</evidence>
<evidence type="ECO:0000256" key="2">
    <source>
        <dbReference type="ARBA" id="ARBA00004167"/>
    </source>
</evidence>
<keyword evidence="6 15" id="KW-0812">Transmembrane</keyword>
<dbReference type="GO" id="GO:0020037">
    <property type="term" value="F:heme binding"/>
    <property type="evidence" value="ECO:0007669"/>
    <property type="project" value="InterPro"/>
</dbReference>
<comment type="similarity">
    <text evidence="4 14">Belongs to the cytochrome P450 family.</text>
</comment>
<keyword evidence="5 13" id="KW-0349">Heme</keyword>
<dbReference type="OrthoDB" id="2789670at2759"/>
<keyword evidence="17" id="KW-1185">Reference proteome</keyword>
<keyword evidence="12 15" id="KW-0472">Membrane</keyword>
<comment type="subcellular location">
    <subcellularLocation>
        <location evidence="2">Membrane</location>
        <topology evidence="2">Single-pass membrane protein</topology>
    </subcellularLocation>
</comment>
<evidence type="ECO:0000256" key="6">
    <source>
        <dbReference type="ARBA" id="ARBA00022692"/>
    </source>
</evidence>
<dbReference type="Proteomes" id="UP000308730">
    <property type="component" value="Unassembled WGS sequence"/>
</dbReference>
<dbReference type="GO" id="GO:0004497">
    <property type="term" value="F:monooxygenase activity"/>
    <property type="evidence" value="ECO:0007669"/>
    <property type="project" value="UniProtKB-KW"/>
</dbReference>
<dbReference type="InterPro" id="IPR002401">
    <property type="entry name" value="Cyt_P450_E_grp-I"/>
</dbReference>
<evidence type="ECO:0000256" key="11">
    <source>
        <dbReference type="ARBA" id="ARBA00023033"/>
    </source>
</evidence>
<evidence type="ECO:0000313" key="17">
    <source>
        <dbReference type="Proteomes" id="UP000308730"/>
    </source>
</evidence>
<evidence type="ECO:0000313" key="16">
    <source>
        <dbReference type="EMBL" id="THH33199.1"/>
    </source>
</evidence>
<feature type="binding site" description="axial binding residue" evidence="13">
    <location>
        <position position="438"/>
    </location>
    <ligand>
        <name>heme</name>
        <dbReference type="ChEBI" id="CHEBI:30413"/>
    </ligand>
    <ligandPart>
        <name>Fe</name>
        <dbReference type="ChEBI" id="CHEBI:18248"/>
    </ligandPart>
</feature>
<dbReference type="PANTHER" id="PTHR46300">
    <property type="entry name" value="P450, PUTATIVE (EUROFUNG)-RELATED-RELATED"/>
    <property type="match status" value="1"/>
</dbReference>
<dbReference type="AlphaFoldDB" id="A0A4S4N2M2"/>
<dbReference type="InterPro" id="IPR036396">
    <property type="entry name" value="Cyt_P450_sf"/>
</dbReference>
<keyword evidence="7 13" id="KW-0479">Metal-binding</keyword>
<dbReference type="CDD" id="cd11065">
    <property type="entry name" value="CYP64-like"/>
    <property type="match status" value="1"/>
</dbReference>
<evidence type="ECO:0000256" key="7">
    <source>
        <dbReference type="ARBA" id="ARBA00022723"/>
    </source>
</evidence>
<dbReference type="InterPro" id="IPR017972">
    <property type="entry name" value="Cyt_P450_CS"/>
</dbReference>
<name>A0A4S4N2M2_9APHY</name>
<dbReference type="PANTHER" id="PTHR46300:SF7">
    <property type="entry name" value="P450, PUTATIVE (EUROFUNG)-RELATED"/>
    <property type="match status" value="1"/>
</dbReference>
<sequence length="511" mass="57761">MLKLDSVGTIEAVLLLFCTIYVAYYGYAISRRASLLPPGPKGWPIVGSLLDMPKNFHWLKYHEWSQQYGPVITVNVLGSTLIILSSPEAISEIMEKRQMIYSERPRFVMAGELVGWDQITVLMSVDSLWKEHRRNFSKLFGTKKAMEKFHGIEIFETRRFMRNMLRPSGKLEDHVRYWGGSLALQISYGYSSNDDHDDLIELVDEAMDQFTIVTQFGAFLVEFIPWLKYVPAWFPGAKFQRNAKLYRKTLGNMVEVPFNMVKTRLKAGTASQSFTSDLLSADDYNDGKEYALKTSAATIYAGGAETTVGQTHGLFLLLMLNPEAQKKAQEELDRVVGPERLPDFSDRDNLPYVEAFLKEATRLHTLTPGAGARVALKDDVLDGYLIPKGAIIMPNVWTLLHDPEVYPDPFELVPERWLVDDPPPHPREMMFGYGRRICPGMVLADASLWIATAMFLALFNIKPTEGSPTSFDQSMTGCLDGQHICHPIPFKCDIKPRNSQAEALILSIDNE</sequence>